<reference evidence="6" key="1">
    <citation type="journal article" date="2019" name="Int. J. Syst. Evol. Microbiol.">
        <title>The Global Catalogue of Microorganisms (GCM) 10K type strain sequencing project: providing services to taxonomists for standard genome sequencing and annotation.</title>
        <authorList>
            <consortium name="The Broad Institute Genomics Platform"/>
            <consortium name="The Broad Institute Genome Sequencing Center for Infectious Disease"/>
            <person name="Wu L."/>
            <person name="Ma J."/>
        </authorList>
    </citation>
    <scope>NUCLEOTIDE SEQUENCE [LARGE SCALE GENOMIC DNA]</scope>
    <source>
        <strain evidence="6">JCM 18127</strain>
    </source>
</reference>
<dbReference type="PROSITE" id="PS00455">
    <property type="entry name" value="AMP_BINDING"/>
    <property type="match status" value="1"/>
</dbReference>
<dbReference type="Pfam" id="PF00501">
    <property type="entry name" value="AMP-binding"/>
    <property type="match status" value="1"/>
</dbReference>
<organism evidence="5 6">
    <name type="scientific">Nocardioides nanhaiensis</name>
    <dbReference type="NCBI Taxonomy" id="1476871"/>
    <lineage>
        <taxon>Bacteria</taxon>
        <taxon>Bacillati</taxon>
        <taxon>Actinomycetota</taxon>
        <taxon>Actinomycetes</taxon>
        <taxon>Propionibacteriales</taxon>
        <taxon>Nocardioidaceae</taxon>
        <taxon>Nocardioides</taxon>
    </lineage>
</organism>
<dbReference type="InterPro" id="IPR025110">
    <property type="entry name" value="AMP-bd_C"/>
</dbReference>
<evidence type="ECO:0000313" key="5">
    <source>
        <dbReference type="EMBL" id="GAA4694259.1"/>
    </source>
</evidence>
<evidence type="ECO:0000256" key="1">
    <source>
        <dbReference type="ARBA" id="ARBA00006432"/>
    </source>
</evidence>
<name>A0ABP8WRH9_9ACTN</name>
<dbReference type="Pfam" id="PF13193">
    <property type="entry name" value="AMP-binding_C"/>
    <property type="match status" value="1"/>
</dbReference>
<dbReference type="EMBL" id="BAABIM010000004">
    <property type="protein sequence ID" value="GAA4694259.1"/>
    <property type="molecule type" value="Genomic_DNA"/>
</dbReference>
<dbReference type="PANTHER" id="PTHR43201">
    <property type="entry name" value="ACYL-COA SYNTHETASE"/>
    <property type="match status" value="1"/>
</dbReference>
<feature type="domain" description="AMP-binding enzyme C-terminal" evidence="4">
    <location>
        <begin position="425"/>
        <end position="503"/>
    </location>
</feature>
<comment type="similarity">
    <text evidence="1">Belongs to the ATP-dependent AMP-binding enzyme family.</text>
</comment>
<dbReference type="InterPro" id="IPR045851">
    <property type="entry name" value="AMP-bd_C_sf"/>
</dbReference>
<dbReference type="PANTHER" id="PTHR43201:SF5">
    <property type="entry name" value="MEDIUM-CHAIN ACYL-COA LIGASE ACSF2, MITOCHONDRIAL"/>
    <property type="match status" value="1"/>
</dbReference>
<evidence type="ECO:0000259" key="3">
    <source>
        <dbReference type="Pfam" id="PF00501"/>
    </source>
</evidence>
<dbReference type="RefSeq" id="WP_345268388.1">
    <property type="nucleotide sequence ID" value="NZ_BAABIM010000004.1"/>
</dbReference>
<evidence type="ECO:0000259" key="4">
    <source>
        <dbReference type="Pfam" id="PF13193"/>
    </source>
</evidence>
<dbReference type="SUPFAM" id="SSF56801">
    <property type="entry name" value="Acetyl-CoA synthetase-like"/>
    <property type="match status" value="1"/>
</dbReference>
<dbReference type="InterPro" id="IPR042099">
    <property type="entry name" value="ANL_N_sf"/>
</dbReference>
<gene>
    <name evidence="5" type="ORF">GCM10023226_35530</name>
</gene>
<proteinExistence type="inferred from homology"/>
<sequence length="515" mass="56229">MYPGAHAAVTPDKPAVVMADDGRTLTYGQLEERSVRLAHVLHAHGLRRGEAVALLAENGPIYHEAFWATKRSGLLLTALNHHLSLEELAYIVRDCGAQVLLVSAATPELAVIGRRLAESAPGVTLRLAVGGAVGFDDYERALAGASPVPFEDQPAGGDMLYSSGTTGHPKAIRPTLPERQVDEPGDLMVDVFGRLYGFGPDAVYLSPAPLYHAAPLRFSGIVQATGGTVVVMPRFDPERALELIAEHRVTHSQWVPTMFVRMLKLPEQVRAAADVSTLRYAIHAAAPCPVEVKQAMIDWWGPVLHEYYAATEAAGVTIIGPEDWLTHPGSVGRAALGVVHVCDETTEEQEEVPVGETGLVYFERDVMPFEYHNDPEKTRQAQHPRHDNWATTGDIGRLDDEGFLYLTDRAAFMIISGGRNIYPQEVENVLTMHPKVLDVAVIGVPDDDLGEAVKAVVHPADGVEPGPDLERELIDHVRSRIAHYKAPATVDFSTDLPRTPTGKLVKRVLRDRYLT</sequence>
<protein>
    <submittedName>
        <fullName evidence="5">Acyl-CoA synthetase</fullName>
    </submittedName>
</protein>
<keyword evidence="2" id="KW-0436">Ligase</keyword>
<keyword evidence="6" id="KW-1185">Reference proteome</keyword>
<dbReference type="InterPro" id="IPR020845">
    <property type="entry name" value="AMP-binding_CS"/>
</dbReference>
<dbReference type="Proteomes" id="UP001500621">
    <property type="component" value="Unassembled WGS sequence"/>
</dbReference>
<feature type="domain" description="AMP-dependent synthetase/ligase" evidence="3">
    <location>
        <begin position="6"/>
        <end position="363"/>
    </location>
</feature>
<evidence type="ECO:0000313" key="6">
    <source>
        <dbReference type="Proteomes" id="UP001500621"/>
    </source>
</evidence>
<dbReference type="Gene3D" id="3.40.50.12780">
    <property type="entry name" value="N-terminal domain of ligase-like"/>
    <property type="match status" value="1"/>
</dbReference>
<comment type="caution">
    <text evidence="5">The sequence shown here is derived from an EMBL/GenBank/DDBJ whole genome shotgun (WGS) entry which is preliminary data.</text>
</comment>
<evidence type="ECO:0000256" key="2">
    <source>
        <dbReference type="ARBA" id="ARBA00022598"/>
    </source>
</evidence>
<dbReference type="Gene3D" id="3.30.300.30">
    <property type="match status" value="1"/>
</dbReference>
<accession>A0ABP8WRH9</accession>
<dbReference type="InterPro" id="IPR000873">
    <property type="entry name" value="AMP-dep_synth/lig_dom"/>
</dbReference>